<dbReference type="InterPro" id="IPR014729">
    <property type="entry name" value="Rossmann-like_a/b/a_fold"/>
</dbReference>
<gene>
    <name evidence="2" type="ORF">ACFQGH_14895</name>
</gene>
<sequence length="149" mass="16247">MHRALVAVDGTERDRELLSEAADYAAGTDAELLLLVTVPEETIEANSETIDRIAEVEHTSYSSDTVLASVENPVRETAEAVIGNGVDYEIRTGVTDERVDAILQVAEEAGCDHLFMLGRRRSPTGKAVFGDETQRAILNFEGYVTVSFD</sequence>
<accession>A0ABD5V4T0</accession>
<evidence type="ECO:0000313" key="3">
    <source>
        <dbReference type="Proteomes" id="UP001596312"/>
    </source>
</evidence>
<protein>
    <submittedName>
        <fullName evidence="2">Universal stress protein</fullName>
    </submittedName>
</protein>
<dbReference type="AlphaFoldDB" id="A0ABD5V4T0"/>
<organism evidence="2 3">
    <name type="scientific">Halalkalicoccus tibetensis</name>
    <dbReference type="NCBI Taxonomy" id="175632"/>
    <lineage>
        <taxon>Archaea</taxon>
        <taxon>Methanobacteriati</taxon>
        <taxon>Methanobacteriota</taxon>
        <taxon>Stenosarchaea group</taxon>
        <taxon>Halobacteria</taxon>
        <taxon>Halobacteriales</taxon>
        <taxon>Halococcaceae</taxon>
        <taxon>Halalkalicoccus</taxon>
    </lineage>
</organism>
<dbReference type="Pfam" id="PF00582">
    <property type="entry name" value="Usp"/>
    <property type="match status" value="1"/>
</dbReference>
<proteinExistence type="predicted"/>
<dbReference type="InterPro" id="IPR006016">
    <property type="entry name" value="UspA"/>
</dbReference>
<dbReference type="SUPFAM" id="SSF52402">
    <property type="entry name" value="Adenine nucleotide alpha hydrolases-like"/>
    <property type="match status" value="1"/>
</dbReference>
<evidence type="ECO:0000259" key="1">
    <source>
        <dbReference type="Pfam" id="PF00582"/>
    </source>
</evidence>
<name>A0ABD5V4T0_9EURY</name>
<dbReference type="Proteomes" id="UP001596312">
    <property type="component" value="Unassembled WGS sequence"/>
</dbReference>
<dbReference type="CDD" id="cd00293">
    <property type="entry name" value="USP-like"/>
    <property type="match status" value="1"/>
</dbReference>
<evidence type="ECO:0000313" key="2">
    <source>
        <dbReference type="EMBL" id="MFC6906482.1"/>
    </source>
</evidence>
<dbReference type="Gene3D" id="3.40.50.620">
    <property type="entry name" value="HUPs"/>
    <property type="match status" value="1"/>
</dbReference>
<feature type="domain" description="UspA" evidence="1">
    <location>
        <begin position="2"/>
        <end position="141"/>
    </location>
</feature>
<dbReference type="RefSeq" id="WP_340605053.1">
    <property type="nucleotide sequence ID" value="NZ_JBBMXV010000004.1"/>
</dbReference>
<reference evidence="2 3" key="1">
    <citation type="journal article" date="2019" name="Int. J. Syst. Evol. Microbiol.">
        <title>The Global Catalogue of Microorganisms (GCM) 10K type strain sequencing project: providing services to taxonomists for standard genome sequencing and annotation.</title>
        <authorList>
            <consortium name="The Broad Institute Genomics Platform"/>
            <consortium name="The Broad Institute Genome Sequencing Center for Infectious Disease"/>
            <person name="Wu L."/>
            <person name="Ma J."/>
        </authorList>
    </citation>
    <scope>NUCLEOTIDE SEQUENCE [LARGE SCALE GENOMIC DNA]</scope>
    <source>
        <strain evidence="2 3">CGMCC 1.3240</strain>
    </source>
</reference>
<dbReference type="EMBL" id="JBHSXQ010000004">
    <property type="protein sequence ID" value="MFC6906482.1"/>
    <property type="molecule type" value="Genomic_DNA"/>
</dbReference>
<comment type="caution">
    <text evidence="2">The sequence shown here is derived from an EMBL/GenBank/DDBJ whole genome shotgun (WGS) entry which is preliminary data.</text>
</comment>
<keyword evidence="3" id="KW-1185">Reference proteome</keyword>